<dbReference type="InterPro" id="IPR023393">
    <property type="entry name" value="START-like_dom_sf"/>
</dbReference>
<dbReference type="EMBL" id="JADLQN010000005">
    <property type="protein sequence ID" value="MBF6357389.1"/>
    <property type="molecule type" value="Genomic_DNA"/>
</dbReference>
<dbReference type="Pfam" id="PF10604">
    <property type="entry name" value="Polyketide_cyc2"/>
    <property type="match status" value="1"/>
</dbReference>
<dbReference type="Gene3D" id="3.30.530.20">
    <property type="match status" value="1"/>
</dbReference>
<name>A0ABS0DK59_9NOCA</name>
<protein>
    <submittedName>
        <fullName evidence="1">SRPBCC family protein</fullName>
    </submittedName>
</protein>
<gene>
    <name evidence="1" type="ORF">IU449_23050</name>
</gene>
<dbReference type="CDD" id="cd07812">
    <property type="entry name" value="SRPBCC"/>
    <property type="match status" value="1"/>
</dbReference>
<organism evidence="1 2">
    <name type="scientific">Nocardia higoensis</name>
    <dbReference type="NCBI Taxonomy" id="228599"/>
    <lineage>
        <taxon>Bacteria</taxon>
        <taxon>Bacillati</taxon>
        <taxon>Actinomycetota</taxon>
        <taxon>Actinomycetes</taxon>
        <taxon>Mycobacteriales</taxon>
        <taxon>Nocardiaceae</taxon>
        <taxon>Nocardia</taxon>
    </lineage>
</organism>
<reference evidence="1 2" key="1">
    <citation type="submission" date="2020-10" db="EMBL/GenBank/DDBJ databases">
        <title>Identification of Nocardia species via Next-generation sequencing and recognition of intraspecies genetic diversity.</title>
        <authorList>
            <person name="Li P."/>
            <person name="Li P."/>
            <person name="Lu B."/>
        </authorList>
    </citation>
    <scope>NUCLEOTIDE SEQUENCE [LARGE SCALE GENOMIC DNA]</scope>
    <source>
        <strain evidence="1 2">BJ06-0143</strain>
    </source>
</reference>
<dbReference type="InterPro" id="IPR019587">
    <property type="entry name" value="Polyketide_cyclase/dehydratase"/>
</dbReference>
<accession>A0ABS0DK59</accession>
<keyword evidence="2" id="KW-1185">Reference proteome</keyword>
<dbReference type="RefSeq" id="WP_195004234.1">
    <property type="nucleotide sequence ID" value="NZ_JADLQN010000005.1"/>
</dbReference>
<evidence type="ECO:0000313" key="1">
    <source>
        <dbReference type="EMBL" id="MBF6357389.1"/>
    </source>
</evidence>
<sequence length="150" mass="16807">MAENLEATVDIVAPPERVWRVLSDLDRMPEFSPMTRRMKALGTPKAGAWTVNWNKQGWKVWPSTSRIVSYEPERELAFRMNENGTTWSFTLEPTATGTRLTQRRDASAGVPWPIRKAFDVFFGGEAAFEKDLVGGMTTTLARIKAAAETA</sequence>
<proteinExistence type="predicted"/>
<evidence type="ECO:0000313" key="2">
    <source>
        <dbReference type="Proteomes" id="UP000707731"/>
    </source>
</evidence>
<dbReference type="SUPFAM" id="SSF55961">
    <property type="entry name" value="Bet v1-like"/>
    <property type="match status" value="1"/>
</dbReference>
<comment type="caution">
    <text evidence="1">The sequence shown here is derived from an EMBL/GenBank/DDBJ whole genome shotgun (WGS) entry which is preliminary data.</text>
</comment>
<dbReference type="Proteomes" id="UP000707731">
    <property type="component" value="Unassembled WGS sequence"/>
</dbReference>